<dbReference type="PROSITE" id="PS51257">
    <property type="entry name" value="PROKAR_LIPOPROTEIN"/>
    <property type="match status" value="1"/>
</dbReference>
<name>A0A1N7M072_9FLAO</name>
<evidence type="ECO:0000256" key="1">
    <source>
        <dbReference type="SAM" id="MobiDB-lite"/>
    </source>
</evidence>
<evidence type="ECO:0000313" key="2">
    <source>
        <dbReference type="EMBL" id="SIS79467.1"/>
    </source>
</evidence>
<dbReference type="RefSeq" id="WP_123891554.1">
    <property type="nucleotide sequence ID" value="NZ_FTOJ01000003.1"/>
</dbReference>
<sequence>MKNFFLLVFTALMFIGCNSDDELTIYDYIGTWSGTYTGTNDKGEWNFVVADDGKVTGTMHSINFNENYSINGRLDRSGQLVSELALPAKGNFNGTLNTEKKGNGTWNNSIPNPARSGNWEGSKIKK</sequence>
<dbReference type="OrthoDB" id="963096at2"/>
<evidence type="ECO:0000313" key="3">
    <source>
        <dbReference type="Proteomes" id="UP000186246"/>
    </source>
</evidence>
<dbReference type="Proteomes" id="UP000186246">
    <property type="component" value="Unassembled WGS sequence"/>
</dbReference>
<feature type="region of interest" description="Disordered" evidence="1">
    <location>
        <begin position="96"/>
        <end position="126"/>
    </location>
</feature>
<organism evidence="2 3">
    <name type="scientific">Chryseobacterium piscicola</name>
    <dbReference type="NCBI Taxonomy" id="551459"/>
    <lineage>
        <taxon>Bacteria</taxon>
        <taxon>Pseudomonadati</taxon>
        <taxon>Bacteroidota</taxon>
        <taxon>Flavobacteriia</taxon>
        <taxon>Flavobacteriales</taxon>
        <taxon>Weeksellaceae</taxon>
        <taxon>Chryseobacterium group</taxon>
        <taxon>Chryseobacterium</taxon>
    </lineage>
</organism>
<proteinExistence type="predicted"/>
<protein>
    <submittedName>
        <fullName evidence="2">Uncharacterized protein</fullName>
    </submittedName>
</protein>
<reference evidence="3" key="1">
    <citation type="submission" date="2017-01" db="EMBL/GenBank/DDBJ databases">
        <authorList>
            <person name="Varghese N."/>
            <person name="Submissions S."/>
        </authorList>
    </citation>
    <scope>NUCLEOTIDE SEQUENCE [LARGE SCALE GENOMIC DNA]</scope>
    <source>
        <strain evidence="3">DSM 21068</strain>
    </source>
</reference>
<gene>
    <name evidence="2" type="ORF">SAMN05421796_103249</name>
</gene>
<dbReference type="AlphaFoldDB" id="A0A1N7M072"/>
<accession>A0A1N7M072</accession>
<dbReference type="EMBL" id="FTOJ01000003">
    <property type="protein sequence ID" value="SIS79467.1"/>
    <property type="molecule type" value="Genomic_DNA"/>
</dbReference>